<evidence type="ECO:0000313" key="1">
    <source>
        <dbReference type="EMBL" id="KOF89875.1"/>
    </source>
</evidence>
<organism evidence="1">
    <name type="scientific">Octopus bimaculoides</name>
    <name type="common">California two-spotted octopus</name>
    <dbReference type="NCBI Taxonomy" id="37653"/>
    <lineage>
        <taxon>Eukaryota</taxon>
        <taxon>Metazoa</taxon>
        <taxon>Spiralia</taxon>
        <taxon>Lophotrochozoa</taxon>
        <taxon>Mollusca</taxon>
        <taxon>Cephalopoda</taxon>
        <taxon>Coleoidea</taxon>
        <taxon>Octopodiformes</taxon>
        <taxon>Octopoda</taxon>
        <taxon>Incirrata</taxon>
        <taxon>Octopodidae</taxon>
        <taxon>Octopus</taxon>
    </lineage>
</organism>
<dbReference type="AlphaFoldDB" id="A0A0L8HM62"/>
<sequence length="68" mass="7987">MASLNTKGLNIKCMCVRIYVYFLNKSKNFRRGRVERRDCNVQAFTKRIRCLSGPICFSCQVHIFYEGC</sequence>
<accession>A0A0L8HM62</accession>
<proteinExistence type="predicted"/>
<dbReference type="EMBL" id="KQ417911">
    <property type="protein sequence ID" value="KOF89875.1"/>
    <property type="molecule type" value="Genomic_DNA"/>
</dbReference>
<gene>
    <name evidence="1" type="ORF">OCBIM_22012430mg</name>
</gene>
<name>A0A0L8HM62_OCTBM</name>
<protein>
    <submittedName>
        <fullName evidence="1">Uncharacterized protein</fullName>
    </submittedName>
</protein>
<reference evidence="1" key="1">
    <citation type="submission" date="2015-07" db="EMBL/GenBank/DDBJ databases">
        <title>MeaNS - Measles Nucleotide Surveillance Program.</title>
        <authorList>
            <person name="Tran T."/>
            <person name="Druce J."/>
        </authorList>
    </citation>
    <scope>NUCLEOTIDE SEQUENCE</scope>
    <source>
        <strain evidence="1">UCB-OBI-ISO-001</strain>
        <tissue evidence="1">Gonad</tissue>
    </source>
</reference>